<feature type="chain" id="PRO_5042261565" description="LamG-like jellyroll fold domain-containing protein" evidence="1">
    <location>
        <begin position="20"/>
        <end position="898"/>
    </location>
</feature>
<evidence type="ECO:0000313" key="2">
    <source>
        <dbReference type="EMBL" id="KAK3266143.1"/>
    </source>
</evidence>
<dbReference type="Proteomes" id="UP001190700">
    <property type="component" value="Unassembled WGS sequence"/>
</dbReference>
<evidence type="ECO:0008006" key="4">
    <source>
        <dbReference type="Google" id="ProtNLM"/>
    </source>
</evidence>
<dbReference type="AlphaFoldDB" id="A0AAE0FUN0"/>
<feature type="non-terminal residue" evidence="2">
    <location>
        <position position="898"/>
    </location>
</feature>
<evidence type="ECO:0000256" key="1">
    <source>
        <dbReference type="SAM" id="SignalP"/>
    </source>
</evidence>
<dbReference type="SUPFAM" id="SSF49899">
    <property type="entry name" value="Concanavalin A-like lectins/glucanases"/>
    <property type="match status" value="1"/>
</dbReference>
<keyword evidence="3" id="KW-1185">Reference proteome</keyword>
<gene>
    <name evidence="2" type="ORF">CYMTET_25212</name>
</gene>
<keyword evidence="1" id="KW-0732">Signal</keyword>
<feature type="signal peptide" evidence="1">
    <location>
        <begin position="1"/>
        <end position="19"/>
    </location>
</feature>
<evidence type="ECO:0000313" key="3">
    <source>
        <dbReference type="Proteomes" id="UP001190700"/>
    </source>
</evidence>
<dbReference type="Pfam" id="PF13385">
    <property type="entry name" value="Laminin_G_3"/>
    <property type="match status" value="1"/>
</dbReference>
<accession>A0AAE0FUN0</accession>
<organism evidence="2 3">
    <name type="scientific">Cymbomonas tetramitiformis</name>
    <dbReference type="NCBI Taxonomy" id="36881"/>
    <lineage>
        <taxon>Eukaryota</taxon>
        <taxon>Viridiplantae</taxon>
        <taxon>Chlorophyta</taxon>
        <taxon>Pyramimonadophyceae</taxon>
        <taxon>Pyramimonadales</taxon>
        <taxon>Pyramimonadaceae</taxon>
        <taxon>Cymbomonas</taxon>
    </lineage>
</organism>
<proteinExistence type="predicted"/>
<name>A0AAE0FUN0_9CHLO</name>
<protein>
    <recommendedName>
        <fullName evidence="4">LamG-like jellyroll fold domain-containing protein</fullName>
    </recommendedName>
</protein>
<dbReference type="InterPro" id="IPR013320">
    <property type="entry name" value="ConA-like_dom_sf"/>
</dbReference>
<dbReference type="Gene3D" id="2.60.120.200">
    <property type="match status" value="1"/>
</dbReference>
<reference evidence="2 3" key="1">
    <citation type="journal article" date="2015" name="Genome Biol. Evol.">
        <title>Comparative Genomics of a Bacterivorous Green Alga Reveals Evolutionary Causalities and Consequences of Phago-Mixotrophic Mode of Nutrition.</title>
        <authorList>
            <person name="Burns J.A."/>
            <person name="Paasch A."/>
            <person name="Narechania A."/>
            <person name="Kim E."/>
        </authorList>
    </citation>
    <scope>NUCLEOTIDE SEQUENCE [LARGE SCALE GENOMIC DNA]</scope>
    <source>
        <strain evidence="2 3">PLY_AMNH</strain>
    </source>
</reference>
<comment type="caution">
    <text evidence="2">The sequence shown here is derived from an EMBL/GenBank/DDBJ whole genome shotgun (WGS) entry which is preliminary data.</text>
</comment>
<dbReference type="EMBL" id="LGRX02013407">
    <property type="protein sequence ID" value="KAK3266143.1"/>
    <property type="molecule type" value="Genomic_DNA"/>
</dbReference>
<sequence length="898" mass="98338">MPSLKITFPFFVLSTLSSAVGRCSKSLWSILYCCFIIDIARKHHTDSCQNSLRGSCGYVAGAPLAGGGGYAVYFDHQRSDISSWIWSPPQSAALSVDVWVYPFDPHLRSNPIADFDTSYFSAESGQEISDPYGFSLKISDGRGYAYASTHDLQCEIEACEISHAASQVEWHHLALTINYTSGEYIWYIDGNEVQVSIADGLLPTTANGVFSLGVETAVFQSNFKAGDHILDEFHIWETVLSAERVAEMYLYPGDLTGFHQDMNLRFSFNDLIDVNGKLYFKDETGNGNDASYGHISGFKQTLSFAETGIQPITKPRIVASQANIYGNDIVLFVHPGEDVEITLRGKDATGDSLITSIISMPQSSSNISAGVLMSLDNNTLAIGSVVGTDSVEGAGLEARVRYTAPSDMQGDLEWKVQFMYSVTNTQGESAEATVIIRDQSSWNPEDKTYDIKEDSVATLILGSVDMNGLPLITFVTSLPSKGHLYQAAGSHDLQFYGEFPNQLTAPLTEGELPIQVTDTRGVLYYKPPQDEAVSGSPFTSFRYLWKFKSGAFSPEAACDVWVDPINDAPVSIPSSIVGDAYSENIEITLEQIDVDPTFATRPYHRILTWPKLGFLLQENGQAIEEEGGATVLQYVQEIPSFHEPTSTPSFSSQYSRDGPSCYIQETITDDLCTNSAYVNTNMIGKPQVYPSLADSILGWDFQCGVGCGLQYGVFKYANPVYISNAKLYEINRAGSLFRLSASSAWEGANTNWTTLWEGTPAPLLENTAREFSPPLCQEVQEKFQYVRLDFDPDAVPGWNNHEALGLEGSFEVPKGQVFSSSGVISYSPMGGVHSFDGSTPIDQFTSVASDCLDEEEEGAIITLAVRAPEPGTGSLFAAAKQILHFMIDDETTVDIWFA</sequence>